<evidence type="ECO:0000256" key="6">
    <source>
        <dbReference type="ARBA" id="ARBA00023016"/>
    </source>
</evidence>
<feature type="region of interest" description="Disordered" evidence="11">
    <location>
        <begin position="416"/>
        <end position="436"/>
    </location>
</feature>
<dbReference type="FunFam" id="3.40.50.2000:FF:000006">
    <property type="entry name" value="Sucrose synthase"/>
    <property type="match status" value="1"/>
</dbReference>
<dbReference type="Gene3D" id="3.10.450.330">
    <property type="match status" value="1"/>
</dbReference>
<keyword evidence="4 9" id="KW-0328">Glycosyltransferase</keyword>
<dbReference type="InterPro" id="IPR001296">
    <property type="entry name" value="Glyco_trans_1"/>
</dbReference>
<dbReference type="InterPro" id="IPR035426">
    <property type="entry name" value="Gemin2/Brr1"/>
</dbReference>
<dbReference type="FunFam" id="1.20.120.1230:FF:000001">
    <property type="entry name" value="Sucrose synthase"/>
    <property type="match status" value="1"/>
</dbReference>
<keyword evidence="7" id="KW-0547">Nucleotide-binding</keyword>
<dbReference type="Gene3D" id="3.40.525.10">
    <property type="entry name" value="CRAL-TRIO lipid binding domain"/>
    <property type="match status" value="1"/>
</dbReference>
<evidence type="ECO:0000313" key="15">
    <source>
        <dbReference type="EnsemblPlants" id="Solyc09g098590.3.1"/>
    </source>
</evidence>
<sequence>MADDFGSHASSEFSNTRVSENSKKLNVCASETQESNTHDESIKKNDEEKKDDGSVRCSLKIEVIDDTAMIDISQVGKSCSIDKNFDGKSGRNRKKKNANQMVTVKAKDRKIEEKNVNGGCKINGGEEKRVYCRKELENLRFVGMEQQRKMWVELYCGLGDTVQKEYDGLVDSNTQKHIRLSRSRRHIGKENTPVISGNDHSELLDDQEGNVDSKNSLSAFPPSRDDGISCEGENNVYEESDDDYSSIQRPAFKVTGEPDFDSGPPEDGLEYLRRVRWEALRLPKVKVAAVQGSKLNKEQTSYMPQIPDISSCLEHLLPLKKWEEAFLADFSELRLALSRLEANIGSSRQLLSSTMVTYVFSFEGLCVLFQALSRLEANIGSSRQLHSSTFVDKPHSSDQLPENIVLDKFDGLMSGEDESSISDAGDDPKSSPANSPTLSVILGMDAVGRVSMLRKQITAVQSLSALTMDDCLWLFVLCAAVDTPVDADTCASLRSLLRKCANLRADKSKLDDEVIMLNILKGTKASVPAKAEVQKAIQTLEVPTLSLDKMKEETDNFGSKALVGEGSHGRVYYTNLNNDKVVVVKKLDFLSQAPRALTGFLASTTHPSQCSSTPFERYGRTDRLRRCRCYTSDMDERYPVEVLRGVPGSMLLLSASSNWKLCCSSSFSSESFEEISPESLWEDLKPTISYLSCKELELVNKALNLAFEAHDGQKRRSGEPFIIHPIAVAQILGQLELDWESVAAGLLHDTVEDTDVVTFERIEKEFGATVRRIVEGETKVSKLGKIKCKDESHVQDVKADDLRQMFLSMTEEVRVIIVKLADRLHNMRTLSHMPPHKQSGIATETLQVFAPLAKLLGIYQIKSELENLAFMYTNAQDYARVQRRIAELHKEHEKELKEAKRILMKKIEEDQFLELVTVMTEIQSICKEPYSIYKAVLKSKSSIKEVNQIAQLRIIIKPKPCVGVRPLCSAQQICYHLLGLVHGIWTPIPRAMKDYIATPKPNGYQSLHTTVIPFLYESMFRLEVQIRTEEMDLIAERGIAAHYSGKGFVNGLVGHVITNDKNSGGKIVCLNNANIALRIGWLNAIREWQEEFVGNMSSREFVDTITRDLLGSRVFVFTPGGEIKHLPKGATVIDYAYMIHTEIGNKMVAAKVNGNLIKPMHVLANAEVVEIITYNGLSSKSAFERHKQWLQHAKTRCARHKIMKFLREQAALSASEITVDSVKEFAAESEGDSTVEKLADYSEGTKHSWEKILKNVMDVLSARMSGENIFQLRSGSIQIPKVNGKHNKCMQHTNLKATGETLSQGNGVGEMILANIPRYRDVLPGLDGWMASKVATWQNLEGHSVQWFCVVSIDRKGMMADITSALAAVGVIICSCAAETDRGKGIGVALFHIEANLESLGKGILQPHHLIDELNNAVCDDTACEKLKEGPFCEILKSTQEAIVLPPFVAIAVRPRPGVWEYVRVNVYDLSVEQLTVPEYLRFKEELVDGEDHNHLFVLELDFEPFNASVPRPSRSSSIGNGVQFLNRHLSSNMFRSNESLDPLLDFLRGHNHKGNVLMLNERIQRISRLESSLNKADDYLSKLPPDTPYTDFEYALQEMGFEKGWGDTANRVLETMHLLSDILQAPDPSTLETFLGRLPMVFNVVILSPHGYFGQANVLGLPDTGGQVVYILDQVRALEAEMLLRIKQQGLNFKPRILVVTRLIPDAKGTTCNQRLERISGTEYSHILRVPFRTENGILHKWISRFDVWPYLEKFTEDVAGEMSAELQGVPDLIIGNYSDGNLVASLLAYKMGITQCTIAHALEKTKYPDSDIYWKKFEEKYHFSCQFTADLLSMNHSDFIITSTYQEIAGTWLAWNLIAACFRKNTVGQYESHTAFTLPGLYRVVHGIDVFDPKFNIVSPGADMTIYFPYFDKEKRLTSLHPSIEKLLFDPEQNEVHIGSLNDQSKPIIFSMARLDRVKNITGLVECYAKNATLRELANLVVVAGYNDVKKSNDREEIAEIEKMHALMKEHNLDGQFRWISAQMNRARNGELYRYIADKRGIFVQPAYYEAFGLTVVEAMTCGLPTFATCHGGPMEIIQDGVSGYHIDPYHPNKAAELMVEFFQRCEQNPTHWENISASGLQRILDRYTWKIYSERLMTLAGVYGFWKLVSKLERRETRRYLEMFYILKFRELINEVRKLIGPALNKFPTMCSDASILRFLRARNWHTKRSAKMLKEALIWRLENKPNMIRWDDIAKQAEPGKVYKANYFDKYGRTVLVMKPGIPNPYSVEMQMRYLIYCMENSILDLKSGQEQMVWLIDFEGWNMSSISVKVTRETARLLQDCYPERLGLAILYNPPKVFESFWILVKPFLEKRTYKKVKFVYPNDVDTQKVMEDLFDMEKLESCFGGKWTHDFDYVTYSNRMREGDKMMTDFVISGAPLPSDQFQLSTDETTSNFKTSHDTSENHPNIDDIKQTD</sequence>
<dbReference type="EC" id="2.4.1.13" evidence="9"/>
<dbReference type="InterPro" id="IPR056736">
    <property type="entry name" value="SUS_EPBD"/>
</dbReference>
<dbReference type="PROSITE" id="PS51880">
    <property type="entry name" value="TGS"/>
    <property type="match status" value="1"/>
</dbReference>
<dbReference type="Pfam" id="PF02824">
    <property type="entry name" value="TGS"/>
    <property type="match status" value="1"/>
</dbReference>
<keyword evidence="16" id="KW-1185">Reference proteome</keyword>
<comment type="catalytic activity">
    <reaction evidence="8 9">
        <text>an NDP-alpha-D-glucose + D-fructose = a ribonucleoside 5'-diphosphate + sucrose + H(+)</text>
        <dbReference type="Rhea" id="RHEA:16241"/>
        <dbReference type="ChEBI" id="CHEBI:15378"/>
        <dbReference type="ChEBI" id="CHEBI:17992"/>
        <dbReference type="ChEBI" id="CHEBI:37721"/>
        <dbReference type="ChEBI" id="CHEBI:57930"/>
        <dbReference type="ChEBI" id="CHEBI:76533"/>
        <dbReference type="EC" id="2.4.1.13"/>
    </reaction>
</comment>
<dbReference type="GO" id="GO:0000387">
    <property type="term" value="P:spliceosomal snRNP assembly"/>
    <property type="evidence" value="ECO:0007669"/>
    <property type="project" value="InterPro"/>
</dbReference>
<feature type="domain" description="CRAL-TRIO" evidence="12">
    <location>
        <begin position="2234"/>
        <end position="2397"/>
    </location>
</feature>
<dbReference type="Gene3D" id="1.10.3210.10">
    <property type="entry name" value="Hypothetical protein af1432"/>
    <property type="match status" value="1"/>
</dbReference>
<dbReference type="Proteomes" id="UP000004994">
    <property type="component" value="Chromosome 9"/>
</dbReference>
<dbReference type="FunFam" id="3.10.450.330:FF:000001">
    <property type="entry name" value="Sucrose synthase"/>
    <property type="match status" value="1"/>
</dbReference>
<evidence type="ECO:0000259" key="12">
    <source>
        <dbReference type="PROSITE" id="PS50191"/>
    </source>
</evidence>
<dbReference type="GO" id="GO:0005525">
    <property type="term" value="F:GTP binding"/>
    <property type="evidence" value="ECO:0007669"/>
    <property type="project" value="UniProtKB-KW"/>
</dbReference>
<evidence type="ECO:0000259" key="14">
    <source>
        <dbReference type="PROSITE" id="PS51880"/>
    </source>
</evidence>
<feature type="compositionally biased region" description="Polar residues" evidence="11">
    <location>
        <begin position="8"/>
        <end position="19"/>
    </location>
</feature>
<dbReference type="PaxDb" id="4081-Solyc09g098580.2.1"/>
<evidence type="ECO:0000256" key="1">
    <source>
        <dbReference type="ARBA" id="ARBA00002595"/>
    </source>
</evidence>
<name>A0A3Q7I9C3_SOLLC</name>
<dbReference type="InterPro" id="IPR043519">
    <property type="entry name" value="NT_sf"/>
</dbReference>
<dbReference type="Pfam" id="PF03765">
    <property type="entry name" value="CRAL_TRIO_N"/>
    <property type="match status" value="1"/>
</dbReference>
<evidence type="ECO:0000256" key="5">
    <source>
        <dbReference type="ARBA" id="ARBA00022679"/>
    </source>
</evidence>
<reference evidence="15" key="2">
    <citation type="submission" date="2019-01" db="UniProtKB">
        <authorList>
            <consortium name="EnsemblPlants"/>
        </authorList>
    </citation>
    <scope>IDENTIFICATION</scope>
    <source>
        <strain evidence="15">cv. Heinz 1706</strain>
    </source>
</reference>
<dbReference type="InterPro" id="IPR000368">
    <property type="entry name" value="Sucrose_synth_GT-B1"/>
</dbReference>
<dbReference type="SUPFAM" id="SSF53756">
    <property type="entry name" value="UDP-Glycosyltransferase/glycogen phosphorylase"/>
    <property type="match status" value="1"/>
</dbReference>
<feature type="region of interest" description="Disordered" evidence="11">
    <location>
        <begin position="189"/>
        <end position="213"/>
    </location>
</feature>
<dbReference type="PROSITE" id="PS51831">
    <property type="entry name" value="HD"/>
    <property type="match status" value="1"/>
</dbReference>
<dbReference type="Pfam" id="PF00534">
    <property type="entry name" value="Glycos_transf_1"/>
    <property type="match status" value="1"/>
</dbReference>
<feature type="region of interest" description="Disordered" evidence="11">
    <location>
        <begin position="1"/>
        <end position="50"/>
    </location>
</feature>
<dbReference type="CDD" id="cd05399">
    <property type="entry name" value="NT_Rel-Spo_like"/>
    <property type="match status" value="1"/>
</dbReference>
<evidence type="ECO:0000256" key="8">
    <source>
        <dbReference type="ARBA" id="ARBA00049030"/>
    </source>
</evidence>
<evidence type="ECO:0000256" key="3">
    <source>
        <dbReference type="ARBA" id="ARBA00007476"/>
    </source>
</evidence>
<dbReference type="FunFam" id="1.10.3210.10:FF:000001">
    <property type="entry name" value="GTP pyrophosphokinase RelA"/>
    <property type="match status" value="1"/>
</dbReference>
<keyword evidence="5 9" id="KW-0808">Transferase</keyword>
<feature type="coiled-coil region" evidence="10">
    <location>
        <begin position="878"/>
        <end position="909"/>
    </location>
</feature>
<dbReference type="SUPFAM" id="SSF81301">
    <property type="entry name" value="Nucleotidyltransferase"/>
    <property type="match status" value="1"/>
</dbReference>
<dbReference type="InterPro" id="IPR012820">
    <property type="entry name" value="Sucrose_synthase_pln/cyn"/>
</dbReference>
<dbReference type="PANTHER" id="PTHR45839">
    <property type="match status" value="1"/>
</dbReference>
<dbReference type="InterPro" id="IPR001251">
    <property type="entry name" value="CRAL-TRIO_dom"/>
</dbReference>
<dbReference type="Pfam" id="PF00862">
    <property type="entry name" value="GT-B_Sucrose_synth"/>
    <property type="match status" value="1"/>
</dbReference>
<feature type="domain" description="HD" evidence="13">
    <location>
        <begin position="721"/>
        <end position="827"/>
    </location>
</feature>
<dbReference type="Pfam" id="PF04607">
    <property type="entry name" value="RelA_SpoT"/>
    <property type="match status" value="1"/>
</dbReference>
<dbReference type="SUPFAM" id="SSF109604">
    <property type="entry name" value="HD-domain/PDEase-like"/>
    <property type="match status" value="1"/>
</dbReference>
<comment type="similarity">
    <text evidence="2 9">Belongs to the glycosyltransferase 1 family. Plant sucrose synthase subfamily.</text>
</comment>
<dbReference type="InParanoid" id="A0A3Q7I9C3"/>
<dbReference type="InterPro" id="IPR012676">
    <property type="entry name" value="TGS-like"/>
</dbReference>
<dbReference type="InterPro" id="IPR036273">
    <property type="entry name" value="CRAL/TRIO_N_dom_sf"/>
</dbReference>
<evidence type="ECO:0000256" key="9">
    <source>
        <dbReference type="RuleBase" id="RU280817"/>
    </source>
</evidence>
<dbReference type="NCBIfam" id="TIGR02470">
    <property type="entry name" value="sucr_synth"/>
    <property type="match status" value="1"/>
</dbReference>
<dbReference type="InterPro" id="IPR004095">
    <property type="entry name" value="TGS"/>
</dbReference>
<dbReference type="PROSITE" id="PS50191">
    <property type="entry name" value="CRAL_TRIO"/>
    <property type="match status" value="1"/>
</dbReference>
<dbReference type="STRING" id="4081.A0A3Q7I9C3"/>
<dbReference type="InterPro" id="IPR003607">
    <property type="entry name" value="HD/PDEase_dom"/>
</dbReference>
<feature type="domain" description="TGS" evidence="14">
    <location>
        <begin position="1110"/>
        <end position="1173"/>
    </location>
</feature>
<dbReference type="InterPro" id="IPR036865">
    <property type="entry name" value="CRAL-TRIO_dom_sf"/>
</dbReference>
<dbReference type="Pfam" id="PF24862">
    <property type="entry name" value="SUS_EPBD"/>
    <property type="match status" value="1"/>
</dbReference>
<dbReference type="Gene3D" id="3.40.50.2000">
    <property type="entry name" value="Glycogen Phosphorylase B"/>
    <property type="match status" value="2"/>
</dbReference>
<dbReference type="Gene3D" id="3.30.460.10">
    <property type="entry name" value="Beta Polymerase, domain 2"/>
    <property type="match status" value="1"/>
</dbReference>
<accession>A0A3Q7I9C3</accession>
<dbReference type="Gene3D" id="3.30.200.20">
    <property type="entry name" value="Phosphorylase Kinase, domain 1"/>
    <property type="match status" value="1"/>
</dbReference>
<dbReference type="GO" id="GO:0016157">
    <property type="term" value="F:sucrose synthase activity"/>
    <property type="evidence" value="ECO:0000318"/>
    <property type="project" value="GO_Central"/>
</dbReference>
<reference evidence="15" key="1">
    <citation type="journal article" date="2012" name="Nature">
        <title>The tomato genome sequence provides insights into fleshy fruit evolution.</title>
        <authorList>
            <consortium name="Tomato Genome Consortium"/>
        </authorList>
    </citation>
    <scope>NUCLEOTIDE SEQUENCE [LARGE SCALE GENOMIC DNA]</scope>
    <source>
        <strain evidence="15">cv. Heinz 1706</strain>
    </source>
</reference>
<dbReference type="InterPro" id="IPR011074">
    <property type="entry name" value="CRAL/TRIO_N_dom"/>
</dbReference>
<dbReference type="GO" id="GO:0015969">
    <property type="term" value="P:guanosine tetraphosphate metabolic process"/>
    <property type="evidence" value="ECO:0007669"/>
    <property type="project" value="InterPro"/>
</dbReference>
<dbReference type="InterPro" id="IPR006674">
    <property type="entry name" value="HD_domain"/>
</dbReference>
<evidence type="ECO:0000313" key="16">
    <source>
        <dbReference type="Proteomes" id="UP000004994"/>
    </source>
</evidence>
<dbReference type="InterPro" id="IPR012675">
    <property type="entry name" value="Beta-grasp_dom_sf"/>
</dbReference>
<feature type="compositionally biased region" description="Polar residues" evidence="11">
    <location>
        <begin position="2426"/>
        <end position="2440"/>
    </location>
</feature>
<feature type="compositionally biased region" description="Basic and acidic residues" evidence="11">
    <location>
        <begin position="36"/>
        <end position="50"/>
    </location>
</feature>
<dbReference type="InterPro" id="IPR007685">
    <property type="entry name" value="RelA_SpoT"/>
</dbReference>
<feature type="region of interest" description="Disordered" evidence="11">
    <location>
        <begin position="2425"/>
        <end position="2459"/>
    </location>
</feature>
<dbReference type="Pfam" id="PF13328">
    <property type="entry name" value="HD_4"/>
    <property type="match status" value="1"/>
</dbReference>
<dbReference type="FunFam" id="3.10.20.30:FF:000002">
    <property type="entry name" value="GTP pyrophosphokinase (RelA/SpoT)"/>
    <property type="match status" value="1"/>
</dbReference>
<keyword evidence="7" id="KW-0342">GTP-binding</keyword>
<dbReference type="SUPFAM" id="SSF81271">
    <property type="entry name" value="TGS-like"/>
    <property type="match status" value="1"/>
</dbReference>
<dbReference type="CDD" id="cd01668">
    <property type="entry name" value="TGS_RSH"/>
    <property type="match status" value="1"/>
</dbReference>
<dbReference type="Pfam" id="PF04938">
    <property type="entry name" value="SIP1"/>
    <property type="match status" value="1"/>
</dbReference>
<keyword evidence="10" id="KW-0175">Coiled coil</keyword>
<dbReference type="GO" id="GO:0005985">
    <property type="term" value="P:sucrose metabolic process"/>
    <property type="evidence" value="ECO:0007669"/>
    <property type="project" value="InterPro"/>
</dbReference>
<dbReference type="SUPFAM" id="SSF52087">
    <property type="entry name" value="CRAL/TRIO domain"/>
    <property type="match status" value="1"/>
</dbReference>
<dbReference type="Pfam" id="PF24861">
    <property type="entry name" value="SUS_N"/>
    <property type="match status" value="1"/>
</dbReference>
<protein>
    <recommendedName>
        <fullName evidence="9">Sucrose synthase</fullName>
        <ecNumber evidence="9">2.4.1.13</ecNumber>
    </recommendedName>
</protein>
<dbReference type="CDD" id="cd00077">
    <property type="entry name" value="HDc"/>
    <property type="match status" value="1"/>
</dbReference>
<evidence type="ECO:0000256" key="7">
    <source>
        <dbReference type="ARBA" id="ARBA00023134"/>
    </source>
</evidence>
<dbReference type="Gene3D" id="1.20.120.1230">
    <property type="match status" value="1"/>
</dbReference>
<dbReference type="EnsemblPlants" id="Solyc09g098590.3.1">
    <property type="protein sequence ID" value="Solyc09g098590.3.1"/>
    <property type="gene ID" value="Solyc09g098590.3"/>
</dbReference>
<dbReference type="InterPro" id="IPR033655">
    <property type="entry name" value="TGS_RelA/SpoT"/>
</dbReference>
<dbReference type="Pfam" id="PF00650">
    <property type="entry name" value="CRAL_TRIO"/>
    <property type="match status" value="1"/>
</dbReference>
<proteinExistence type="inferred from homology"/>
<comment type="function">
    <text evidence="1 9">Sucrose-cleaving enzyme that provides UDP-glucose and fructose for various metabolic pathways.</text>
</comment>
<dbReference type="Gene3D" id="1.20.58.1070">
    <property type="match status" value="1"/>
</dbReference>
<dbReference type="PANTHER" id="PTHR45839:SF13">
    <property type="entry name" value="SUCROSE SYNTHASE 3"/>
    <property type="match status" value="1"/>
</dbReference>
<comment type="similarity">
    <text evidence="3">Belongs to the RelA/SpoT family.</text>
</comment>
<dbReference type="InterPro" id="IPR056735">
    <property type="entry name" value="SUS_N"/>
</dbReference>
<dbReference type="Gramene" id="Solyc09g098590.3.1">
    <property type="protein sequence ID" value="Solyc09g098590.3.1"/>
    <property type="gene ID" value="Solyc09g098590.3"/>
</dbReference>
<dbReference type="SMART" id="SM00516">
    <property type="entry name" value="SEC14"/>
    <property type="match status" value="1"/>
</dbReference>
<dbReference type="SUPFAM" id="SSF46938">
    <property type="entry name" value="CRAL/TRIO N-terminal domain"/>
    <property type="match status" value="1"/>
</dbReference>
<dbReference type="SMART" id="SM00471">
    <property type="entry name" value="HDc"/>
    <property type="match status" value="1"/>
</dbReference>
<feature type="compositionally biased region" description="Basic and acidic residues" evidence="11">
    <location>
        <begin position="2441"/>
        <end position="2459"/>
    </location>
</feature>
<evidence type="ECO:0000256" key="11">
    <source>
        <dbReference type="SAM" id="MobiDB-lite"/>
    </source>
</evidence>
<dbReference type="SMART" id="SM00954">
    <property type="entry name" value="RelA_SpoT"/>
    <property type="match status" value="1"/>
</dbReference>
<evidence type="ECO:0000256" key="10">
    <source>
        <dbReference type="SAM" id="Coils"/>
    </source>
</evidence>
<dbReference type="CDD" id="cd00170">
    <property type="entry name" value="SEC14"/>
    <property type="match status" value="1"/>
</dbReference>
<dbReference type="SMART" id="SM01100">
    <property type="entry name" value="CRAL_TRIO_N"/>
    <property type="match status" value="1"/>
</dbReference>
<evidence type="ECO:0000256" key="4">
    <source>
        <dbReference type="ARBA" id="ARBA00022676"/>
    </source>
</evidence>
<keyword evidence="6" id="KW-0346">Stress response</keyword>
<organism evidence="15">
    <name type="scientific">Solanum lycopersicum</name>
    <name type="common">Tomato</name>
    <name type="synonym">Lycopersicon esculentum</name>
    <dbReference type="NCBI Taxonomy" id="4081"/>
    <lineage>
        <taxon>Eukaryota</taxon>
        <taxon>Viridiplantae</taxon>
        <taxon>Streptophyta</taxon>
        <taxon>Embryophyta</taxon>
        <taxon>Tracheophyta</taxon>
        <taxon>Spermatophyta</taxon>
        <taxon>Magnoliopsida</taxon>
        <taxon>eudicotyledons</taxon>
        <taxon>Gunneridae</taxon>
        <taxon>Pentapetalae</taxon>
        <taxon>asterids</taxon>
        <taxon>lamiids</taxon>
        <taxon>Solanales</taxon>
        <taxon>Solanaceae</taxon>
        <taxon>Solanoideae</taxon>
        <taxon>Solaneae</taxon>
        <taxon>Solanum</taxon>
        <taxon>Solanum subgen. Lycopersicon</taxon>
    </lineage>
</organism>
<dbReference type="Gene3D" id="3.10.20.30">
    <property type="match status" value="1"/>
</dbReference>
<evidence type="ECO:0000256" key="2">
    <source>
        <dbReference type="ARBA" id="ARBA00005894"/>
    </source>
</evidence>
<evidence type="ECO:0000259" key="13">
    <source>
        <dbReference type="PROSITE" id="PS51831"/>
    </source>
</evidence>